<dbReference type="PANTHER" id="PTHR11465">
    <property type="entry name" value="CATALASE"/>
    <property type="match status" value="1"/>
</dbReference>
<proteinExistence type="inferred from homology"/>
<feature type="domain" description="Catalase core" evidence="11">
    <location>
        <begin position="11"/>
        <end position="395"/>
    </location>
</feature>
<gene>
    <name evidence="12" type="ORF">GCM10011378_13160</name>
</gene>
<evidence type="ECO:0000256" key="1">
    <source>
        <dbReference type="ARBA" id="ARBA00001971"/>
    </source>
</evidence>
<dbReference type="InterPro" id="IPR024711">
    <property type="entry name" value="Catalase_clade1/3"/>
</dbReference>
<dbReference type="PRINTS" id="PR00067">
    <property type="entry name" value="CATALASE"/>
</dbReference>
<feature type="compositionally biased region" description="Polar residues" evidence="10">
    <location>
        <begin position="1"/>
        <end position="12"/>
    </location>
</feature>
<dbReference type="InterPro" id="IPR020835">
    <property type="entry name" value="Catalase_sf"/>
</dbReference>
<dbReference type="Proteomes" id="UP000601361">
    <property type="component" value="Unassembled WGS sequence"/>
</dbReference>
<keyword evidence="13" id="KW-1185">Reference proteome</keyword>
<dbReference type="Gene3D" id="2.40.180.10">
    <property type="entry name" value="Catalase core domain"/>
    <property type="match status" value="1"/>
</dbReference>
<name>A0ABQ1WQG6_9BACT</name>
<dbReference type="PROSITE" id="PS51402">
    <property type="entry name" value="CATALASE_3"/>
    <property type="match status" value="1"/>
</dbReference>
<dbReference type="Pfam" id="PF00199">
    <property type="entry name" value="Catalase"/>
    <property type="match status" value="1"/>
</dbReference>
<evidence type="ECO:0000256" key="2">
    <source>
        <dbReference type="ARBA" id="ARBA00005329"/>
    </source>
</evidence>
<reference evidence="13" key="1">
    <citation type="journal article" date="2019" name="Int. J. Syst. Evol. Microbiol.">
        <title>The Global Catalogue of Microorganisms (GCM) 10K type strain sequencing project: providing services to taxonomists for standard genome sequencing and annotation.</title>
        <authorList>
            <consortium name="The Broad Institute Genomics Platform"/>
            <consortium name="The Broad Institute Genome Sequencing Center for Infectious Disease"/>
            <person name="Wu L."/>
            <person name="Ma J."/>
        </authorList>
    </citation>
    <scope>NUCLEOTIDE SEQUENCE [LARGE SCALE GENOMIC DNA]</scope>
    <source>
        <strain evidence="13">CGMCC 1.12990</strain>
    </source>
</reference>
<feature type="region of interest" description="Disordered" evidence="10">
    <location>
        <begin position="1"/>
        <end position="24"/>
    </location>
</feature>
<dbReference type="InterPro" id="IPR011614">
    <property type="entry name" value="Catalase_core"/>
</dbReference>
<evidence type="ECO:0000256" key="3">
    <source>
        <dbReference type="ARBA" id="ARBA00012314"/>
    </source>
</evidence>
<sequence length="506" mass="56950">MEESTQPRTLTTAAGRPIFDNQNSLSAGPRGPLLLQDYFLHEKLAHFNRERIPERVVHAKGSGAYGTFKVTHDITSLTRAQLFSQVGNQCRIFLRFSTVGGEKGSADTERDPRGFALKFYTPGGNWDVVGNNTPVFFVKDPVKFPDFIHTQKREARSNLKSATMMWDFWSLNPESLHQVTILMSDRGTPYGYRHMHGFGSHTFSLINAQNERTWVKFHFRTEQGIKNFTNEEAAQMKAQDADFAQHDLVDAIDSGNFPRWKMFIQTMTQEQAKTFRWNPFDLTKVWPQGEFPLQEVGVLELNEVPVNYHAHVEQAAFAPAHVVDGIGYSPDKMLQGRILSYPDAQRYRLGANYEHLPVNACPYGFSNYQRDGQMALGNNGGPGPNYFPNSFDGPAEDKTVGEPDQELDGLFADRFDRNVGPGDDDHYTQPGNLFRLLDAQAQRNLIDNIVGSMRGIDGPKKDLIIQRQLCHWFRADIRLGMAIAKGLGVDVEMPTQHLQPVAAAAG</sequence>
<dbReference type="InterPro" id="IPR024708">
    <property type="entry name" value="Catalase_AS"/>
</dbReference>
<dbReference type="RefSeq" id="WP_188557023.1">
    <property type="nucleotide sequence ID" value="NZ_BMGS01000003.1"/>
</dbReference>
<evidence type="ECO:0000256" key="4">
    <source>
        <dbReference type="ARBA" id="ARBA00022559"/>
    </source>
</evidence>
<dbReference type="EMBL" id="BMGS01000003">
    <property type="protein sequence ID" value="GGG38237.1"/>
    <property type="molecule type" value="Genomic_DNA"/>
</dbReference>
<keyword evidence="5" id="KW-0349">Heme</keyword>
<protein>
    <recommendedName>
        <fullName evidence="3">catalase</fullName>
        <ecNumber evidence="3">1.11.1.6</ecNumber>
    </recommendedName>
</protein>
<keyword evidence="9" id="KW-0376">Hydrogen peroxide</keyword>
<dbReference type="InterPro" id="IPR010582">
    <property type="entry name" value="Catalase_immune_responsive"/>
</dbReference>
<evidence type="ECO:0000256" key="6">
    <source>
        <dbReference type="ARBA" id="ARBA00022723"/>
    </source>
</evidence>
<keyword evidence="8" id="KW-0408">Iron</keyword>
<keyword evidence="4" id="KW-0575">Peroxidase</keyword>
<evidence type="ECO:0000256" key="10">
    <source>
        <dbReference type="SAM" id="MobiDB-lite"/>
    </source>
</evidence>
<organism evidence="12 13">
    <name type="scientific">Hymenobacter glacieicola</name>
    <dbReference type="NCBI Taxonomy" id="1562124"/>
    <lineage>
        <taxon>Bacteria</taxon>
        <taxon>Pseudomonadati</taxon>
        <taxon>Bacteroidota</taxon>
        <taxon>Cytophagia</taxon>
        <taxon>Cytophagales</taxon>
        <taxon>Hymenobacteraceae</taxon>
        <taxon>Hymenobacter</taxon>
    </lineage>
</organism>
<evidence type="ECO:0000313" key="12">
    <source>
        <dbReference type="EMBL" id="GGG38237.1"/>
    </source>
</evidence>
<comment type="caution">
    <text evidence="12">The sequence shown here is derived from an EMBL/GenBank/DDBJ whole genome shotgun (WGS) entry which is preliminary data.</text>
</comment>
<dbReference type="SUPFAM" id="SSF56634">
    <property type="entry name" value="Heme-dependent catalase-like"/>
    <property type="match status" value="1"/>
</dbReference>
<dbReference type="Pfam" id="PF06628">
    <property type="entry name" value="Catalase-rel"/>
    <property type="match status" value="1"/>
</dbReference>
<evidence type="ECO:0000256" key="7">
    <source>
        <dbReference type="ARBA" id="ARBA00023002"/>
    </source>
</evidence>
<dbReference type="CDD" id="cd08156">
    <property type="entry name" value="catalase_clade_3"/>
    <property type="match status" value="1"/>
</dbReference>
<keyword evidence="6" id="KW-0479">Metal-binding</keyword>
<dbReference type="PIRSF" id="PIRSF038928">
    <property type="entry name" value="Catalase_clade1-3"/>
    <property type="match status" value="1"/>
</dbReference>
<dbReference type="PROSITE" id="PS00438">
    <property type="entry name" value="CATALASE_2"/>
    <property type="match status" value="1"/>
</dbReference>
<evidence type="ECO:0000256" key="9">
    <source>
        <dbReference type="ARBA" id="ARBA00023324"/>
    </source>
</evidence>
<dbReference type="InterPro" id="IPR040333">
    <property type="entry name" value="Catalase_3"/>
</dbReference>
<dbReference type="InterPro" id="IPR018028">
    <property type="entry name" value="Catalase"/>
</dbReference>
<keyword evidence="7" id="KW-0560">Oxidoreductase</keyword>
<evidence type="ECO:0000256" key="5">
    <source>
        <dbReference type="ARBA" id="ARBA00022617"/>
    </source>
</evidence>
<dbReference type="PANTHER" id="PTHR11465:SF9">
    <property type="entry name" value="CATALASE"/>
    <property type="match status" value="1"/>
</dbReference>
<evidence type="ECO:0000313" key="13">
    <source>
        <dbReference type="Proteomes" id="UP000601361"/>
    </source>
</evidence>
<evidence type="ECO:0000256" key="8">
    <source>
        <dbReference type="ARBA" id="ARBA00023004"/>
    </source>
</evidence>
<accession>A0ABQ1WQG6</accession>
<evidence type="ECO:0000259" key="11">
    <source>
        <dbReference type="SMART" id="SM01060"/>
    </source>
</evidence>
<dbReference type="SMART" id="SM01060">
    <property type="entry name" value="Catalase"/>
    <property type="match status" value="1"/>
</dbReference>
<dbReference type="EC" id="1.11.1.6" evidence="3"/>
<comment type="cofactor">
    <cofactor evidence="1">
        <name>heme</name>
        <dbReference type="ChEBI" id="CHEBI:30413"/>
    </cofactor>
</comment>
<comment type="similarity">
    <text evidence="2">Belongs to the catalase family.</text>
</comment>